<organism evidence="3 4">
    <name type="scientific">Cellulomonas wangleii</name>
    <dbReference type="NCBI Taxonomy" id="2816956"/>
    <lineage>
        <taxon>Bacteria</taxon>
        <taxon>Bacillati</taxon>
        <taxon>Actinomycetota</taxon>
        <taxon>Actinomycetes</taxon>
        <taxon>Micrococcales</taxon>
        <taxon>Cellulomonadaceae</taxon>
        <taxon>Cellulomonas</taxon>
    </lineage>
</organism>
<sequence length="144" mass="14941">MATHSGWASDARPDAPEDPRSLGRLVSDLSEQATRLVRAEISLAKAEVTAKATQAGIGIGLVAGAAVLALYALGTLITTAILGLSNAVSPWLAALIVSLVLLAITAVLGLLGVKRLQKGMPPVPDQAMENLQEDVETVKKGMHR</sequence>
<proteinExistence type="predicted"/>
<keyword evidence="4" id="KW-1185">Reference proteome</keyword>
<dbReference type="Pfam" id="PF07332">
    <property type="entry name" value="Phage_holin_3_6"/>
    <property type="match status" value="1"/>
</dbReference>
<keyword evidence="2" id="KW-0812">Transmembrane</keyword>
<protein>
    <submittedName>
        <fullName evidence="3">Phage holin family protein</fullName>
    </submittedName>
</protein>
<feature type="transmembrane region" description="Helical" evidence="2">
    <location>
        <begin position="61"/>
        <end position="85"/>
    </location>
</feature>
<feature type="transmembrane region" description="Helical" evidence="2">
    <location>
        <begin position="91"/>
        <end position="113"/>
    </location>
</feature>
<gene>
    <name evidence="3" type="ORF">KG103_14815</name>
</gene>
<dbReference type="EMBL" id="CP074405">
    <property type="protein sequence ID" value="QVI61709.1"/>
    <property type="molecule type" value="Genomic_DNA"/>
</dbReference>
<evidence type="ECO:0000313" key="4">
    <source>
        <dbReference type="Proteomes" id="UP000677804"/>
    </source>
</evidence>
<evidence type="ECO:0000256" key="1">
    <source>
        <dbReference type="SAM" id="MobiDB-lite"/>
    </source>
</evidence>
<keyword evidence="2" id="KW-1133">Transmembrane helix</keyword>
<feature type="compositionally biased region" description="Basic and acidic residues" evidence="1">
    <location>
        <begin position="11"/>
        <end position="21"/>
    </location>
</feature>
<keyword evidence="2" id="KW-0472">Membrane</keyword>
<name>A0ABX8D2W9_9CELL</name>
<dbReference type="Proteomes" id="UP000677804">
    <property type="component" value="Chromosome"/>
</dbReference>
<dbReference type="RefSeq" id="WP_207339285.1">
    <property type="nucleotide sequence ID" value="NZ_CP074405.1"/>
</dbReference>
<dbReference type="InterPro" id="IPR009937">
    <property type="entry name" value="Phage_holin_3_6"/>
</dbReference>
<reference evidence="3 4" key="1">
    <citation type="submission" date="2021-05" db="EMBL/GenBank/DDBJ databases">
        <title>Novel species in genus Cellulomonas.</title>
        <authorList>
            <person name="Zhang G."/>
        </authorList>
    </citation>
    <scope>NUCLEOTIDE SEQUENCE [LARGE SCALE GENOMIC DNA]</scope>
    <source>
        <strain evidence="4">zg-ZUI222</strain>
    </source>
</reference>
<accession>A0ABX8D2W9</accession>
<feature type="region of interest" description="Disordered" evidence="1">
    <location>
        <begin position="1"/>
        <end position="22"/>
    </location>
</feature>
<evidence type="ECO:0000313" key="3">
    <source>
        <dbReference type="EMBL" id="QVI61709.1"/>
    </source>
</evidence>
<evidence type="ECO:0000256" key="2">
    <source>
        <dbReference type="SAM" id="Phobius"/>
    </source>
</evidence>